<proteinExistence type="predicted"/>
<dbReference type="GeneID" id="127751111"/>
<sequence>MKIGHIPIIPTHIIDDDRVLTRILEWTSPLFDINRTRPRNVLDMSKRSLWSHFTQKNRKIGLEVFLSWTSAVQPMESSDLS</sequence>
<dbReference type="AlphaFoldDB" id="A0A9C6XT73"/>
<gene>
    <name evidence="2" type="primary">LOC127751111</name>
</gene>
<dbReference type="Proteomes" id="UP000504606">
    <property type="component" value="Unplaced"/>
</dbReference>
<name>A0A9C6XT73_FRAOC</name>
<dbReference type="RefSeq" id="XP_052130140.1">
    <property type="nucleotide sequence ID" value="XM_052274180.1"/>
</dbReference>
<keyword evidence="1" id="KW-1185">Reference proteome</keyword>
<evidence type="ECO:0000313" key="2">
    <source>
        <dbReference type="RefSeq" id="XP_052130140.1"/>
    </source>
</evidence>
<protein>
    <submittedName>
        <fullName evidence="2">Uncharacterized protein LOC127751111 isoform X2</fullName>
    </submittedName>
</protein>
<organism evidence="1 2">
    <name type="scientific">Frankliniella occidentalis</name>
    <name type="common">Western flower thrips</name>
    <name type="synonym">Euthrips occidentalis</name>
    <dbReference type="NCBI Taxonomy" id="133901"/>
    <lineage>
        <taxon>Eukaryota</taxon>
        <taxon>Metazoa</taxon>
        <taxon>Ecdysozoa</taxon>
        <taxon>Arthropoda</taxon>
        <taxon>Hexapoda</taxon>
        <taxon>Insecta</taxon>
        <taxon>Pterygota</taxon>
        <taxon>Neoptera</taxon>
        <taxon>Paraneoptera</taxon>
        <taxon>Thysanoptera</taxon>
        <taxon>Terebrantia</taxon>
        <taxon>Thripoidea</taxon>
        <taxon>Thripidae</taxon>
        <taxon>Frankliniella</taxon>
    </lineage>
</organism>
<evidence type="ECO:0000313" key="1">
    <source>
        <dbReference type="Proteomes" id="UP000504606"/>
    </source>
</evidence>
<accession>A0A9C6XT73</accession>
<reference evidence="2" key="1">
    <citation type="submission" date="2025-08" db="UniProtKB">
        <authorList>
            <consortium name="RefSeq"/>
        </authorList>
    </citation>
    <scope>IDENTIFICATION</scope>
    <source>
        <tissue evidence="2">Whole organism</tissue>
    </source>
</reference>